<evidence type="ECO:0000256" key="3">
    <source>
        <dbReference type="ARBA" id="ARBA00023319"/>
    </source>
</evidence>
<protein>
    <recommendedName>
        <fullName evidence="4">Immunoglobulin V-set domain-containing protein</fullName>
    </recommendedName>
</protein>
<dbReference type="GO" id="GO:0005102">
    <property type="term" value="F:signaling receptor binding"/>
    <property type="evidence" value="ECO:0007669"/>
    <property type="project" value="TreeGrafter"/>
</dbReference>
<dbReference type="GO" id="GO:0001817">
    <property type="term" value="P:regulation of cytokine production"/>
    <property type="evidence" value="ECO:0007669"/>
    <property type="project" value="TreeGrafter"/>
</dbReference>
<accession>A0A671UD82</accession>
<dbReference type="AlphaFoldDB" id="A0A671UD82"/>
<keyword evidence="2" id="KW-0472">Membrane</keyword>
<dbReference type="InterPro" id="IPR036179">
    <property type="entry name" value="Ig-like_dom_sf"/>
</dbReference>
<evidence type="ECO:0000313" key="6">
    <source>
        <dbReference type="Proteomes" id="UP000472265"/>
    </source>
</evidence>
<proteinExistence type="predicted"/>
<dbReference type="PANTHER" id="PTHR24100">
    <property type="entry name" value="BUTYROPHILIN"/>
    <property type="match status" value="1"/>
</dbReference>
<dbReference type="Proteomes" id="UP000472265">
    <property type="component" value="Chromosome 10"/>
</dbReference>
<reference evidence="5" key="3">
    <citation type="submission" date="2025-09" db="UniProtKB">
        <authorList>
            <consortium name="Ensembl"/>
        </authorList>
    </citation>
    <scope>IDENTIFICATION</scope>
</reference>
<dbReference type="GO" id="GO:0050852">
    <property type="term" value="P:T cell receptor signaling pathway"/>
    <property type="evidence" value="ECO:0007669"/>
    <property type="project" value="TreeGrafter"/>
</dbReference>
<name>A0A671UD82_SPAAU</name>
<dbReference type="Pfam" id="PF07686">
    <property type="entry name" value="V-set"/>
    <property type="match status" value="1"/>
</dbReference>
<feature type="domain" description="Immunoglobulin V-set" evidence="4">
    <location>
        <begin position="12"/>
        <end position="84"/>
    </location>
</feature>
<evidence type="ECO:0000256" key="1">
    <source>
        <dbReference type="ARBA" id="ARBA00004370"/>
    </source>
</evidence>
<dbReference type="InParanoid" id="A0A671UD82"/>
<dbReference type="InterPro" id="IPR050504">
    <property type="entry name" value="IgSF_BTN/MOG"/>
</dbReference>
<organism evidence="5 6">
    <name type="scientific">Sparus aurata</name>
    <name type="common">Gilthead sea bream</name>
    <dbReference type="NCBI Taxonomy" id="8175"/>
    <lineage>
        <taxon>Eukaryota</taxon>
        <taxon>Metazoa</taxon>
        <taxon>Chordata</taxon>
        <taxon>Craniata</taxon>
        <taxon>Vertebrata</taxon>
        <taxon>Euteleostomi</taxon>
        <taxon>Actinopterygii</taxon>
        <taxon>Neopterygii</taxon>
        <taxon>Teleostei</taxon>
        <taxon>Neoteleostei</taxon>
        <taxon>Acanthomorphata</taxon>
        <taxon>Eupercaria</taxon>
        <taxon>Spariformes</taxon>
        <taxon>Sparidae</taxon>
        <taxon>Sparus</taxon>
    </lineage>
</organism>
<dbReference type="Gene3D" id="2.60.40.10">
    <property type="entry name" value="Immunoglobulins"/>
    <property type="match status" value="1"/>
</dbReference>
<dbReference type="GO" id="GO:0009897">
    <property type="term" value="C:external side of plasma membrane"/>
    <property type="evidence" value="ECO:0007669"/>
    <property type="project" value="TreeGrafter"/>
</dbReference>
<evidence type="ECO:0000259" key="4">
    <source>
        <dbReference type="Pfam" id="PF07686"/>
    </source>
</evidence>
<comment type="subcellular location">
    <subcellularLocation>
        <location evidence="1">Membrane</location>
    </subcellularLocation>
</comment>
<reference evidence="5" key="1">
    <citation type="submission" date="2021-04" db="EMBL/GenBank/DDBJ databases">
        <authorList>
            <consortium name="Wellcome Sanger Institute Data Sharing"/>
        </authorList>
    </citation>
    <scope>NUCLEOTIDE SEQUENCE [LARGE SCALE GENOMIC DNA]</scope>
</reference>
<evidence type="ECO:0000313" key="5">
    <source>
        <dbReference type="Ensembl" id="ENSSAUP00010010734.1"/>
    </source>
</evidence>
<evidence type="ECO:0000256" key="2">
    <source>
        <dbReference type="ARBA" id="ARBA00023136"/>
    </source>
</evidence>
<dbReference type="SUPFAM" id="SSF48726">
    <property type="entry name" value="Immunoglobulin"/>
    <property type="match status" value="1"/>
</dbReference>
<dbReference type="InterPro" id="IPR013783">
    <property type="entry name" value="Ig-like_fold"/>
</dbReference>
<reference evidence="5" key="2">
    <citation type="submission" date="2025-08" db="UniProtKB">
        <authorList>
            <consortium name="Ensembl"/>
        </authorList>
    </citation>
    <scope>IDENTIFICATION</scope>
</reference>
<keyword evidence="3" id="KW-0393">Immunoglobulin domain</keyword>
<dbReference type="InterPro" id="IPR013106">
    <property type="entry name" value="Ig_V-set"/>
</dbReference>
<dbReference type="GeneTree" id="ENSGT01140000283706"/>
<keyword evidence="6" id="KW-1185">Reference proteome</keyword>
<dbReference type="OMA" id="MEGMKQM"/>
<sequence>MLLRWGCYKPSYRTVHLYENRSDQPEEQHQDYRGRTEMKKDLLKTGDLSLTLKHPKETDTGRYRCLVYNKDGDRLREKRVELKVKGQYEDTEQRSVCPSMIGCSSLVG</sequence>
<dbReference type="Ensembl" id="ENSSAUT00010011400.1">
    <property type="protein sequence ID" value="ENSSAUP00010010734.1"/>
    <property type="gene ID" value="ENSSAUG00010005185.1"/>
</dbReference>